<reference evidence="1 2" key="1">
    <citation type="journal article" date="2018" name="J. Allergy Clin. Immunol.">
        <title>High-quality assembly of Dermatophagoides pteronyssinus genome and transcriptome reveals a wide range of novel allergens.</title>
        <authorList>
            <person name="Liu X.Y."/>
            <person name="Yang K.Y."/>
            <person name="Wang M.Q."/>
            <person name="Kwok J.S."/>
            <person name="Zeng X."/>
            <person name="Yang Z."/>
            <person name="Xiao X.J."/>
            <person name="Lau C.P."/>
            <person name="Li Y."/>
            <person name="Huang Z.M."/>
            <person name="Ba J.G."/>
            <person name="Yim A.K."/>
            <person name="Ouyang C.Y."/>
            <person name="Ngai S.M."/>
            <person name="Chan T.F."/>
            <person name="Leung E.L."/>
            <person name="Liu L."/>
            <person name="Liu Z.G."/>
            <person name="Tsui S.K."/>
        </authorList>
    </citation>
    <scope>NUCLEOTIDE SEQUENCE [LARGE SCALE GENOMIC DNA]</scope>
    <source>
        <strain evidence="1">Derp</strain>
    </source>
</reference>
<dbReference type="EMBL" id="NJHN03000060">
    <property type="protein sequence ID" value="KAH9419356.1"/>
    <property type="molecule type" value="Genomic_DNA"/>
</dbReference>
<sequence>MNKIIGSRHSLDGFCSCHQSYHRPNGLQSSESSRQVPQRPASCEQAAVSCIPSYIPFSNGAAIPWRALQPG</sequence>
<organism evidence="1 2">
    <name type="scientific">Dermatophagoides pteronyssinus</name>
    <name type="common">European house dust mite</name>
    <dbReference type="NCBI Taxonomy" id="6956"/>
    <lineage>
        <taxon>Eukaryota</taxon>
        <taxon>Metazoa</taxon>
        <taxon>Ecdysozoa</taxon>
        <taxon>Arthropoda</taxon>
        <taxon>Chelicerata</taxon>
        <taxon>Arachnida</taxon>
        <taxon>Acari</taxon>
        <taxon>Acariformes</taxon>
        <taxon>Sarcoptiformes</taxon>
        <taxon>Astigmata</taxon>
        <taxon>Psoroptidia</taxon>
        <taxon>Analgoidea</taxon>
        <taxon>Pyroglyphidae</taxon>
        <taxon>Dermatophagoidinae</taxon>
        <taxon>Dermatophagoides</taxon>
    </lineage>
</organism>
<reference evidence="1 2" key="2">
    <citation type="journal article" date="2022" name="Mol. Biol. Evol.">
        <title>Comparative Genomics Reveals Insights into the Divergent Evolution of Astigmatic Mites and Household Pest Adaptations.</title>
        <authorList>
            <person name="Xiong Q."/>
            <person name="Wan A.T."/>
            <person name="Liu X."/>
            <person name="Fung C.S."/>
            <person name="Xiao X."/>
            <person name="Malainual N."/>
            <person name="Hou J."/>
            <person name="Wang L."/>
            <person name="Wang M."/>
            <person name="Yang K.Y."/>
            <person name="Cui Y."/>
            <person name="Leung E.L."/>
            <person name="Nong W."/>
            <person name="Shin S.K."/>
            <person name="Au S.W."/>
            <person name="Jeong K.Y."/>
            <person name="Chew F.T."/>
            <person name="Hui J.H."/>
            <person name="Leung T.F."/>
            <person name="Tungtrongchitr A."/>
            <person name="Zhong N."/>
            <person name="Liu Z."/>
            <person name="Tsui S.K."/>
        </authorList>
    </citation>
    <scope>NUCLEOTIDE SEQUENCE [LARGE SCALE GENOMIC DNA]</scope>
    <source>
        <strain evidence="1">Derp</strain>
    </source>
</reference>
<evidence type="ECO:0000313" key="2">
    <source>
        <dbReference type="Proteomes" id="UP000887458"/>
    </source>
</evidence>
<protein>
    <submittedName>
        <fullName evidence="1">Uncharacterized protein</fullName>
    </submittedName>
</protein>
<evidence type="ECO:0000313" key="1">
    <source>
        <dbReference type="EMBL" id="KAH9419356.1"/>
    </source>
</evidence>
<comment type="caution">
    <text evidence="1">The sequence shown here is derived from an EMBL/GenBank/DDBJ whole genome shotgun (WGS) entry which is preliminary data.</text>
</comment>
<name>A0ABQ8J9R9_DERPT</name>
<dbReference type="Proteomes" id="UP000887458">
    <property type="component" value="Unassembled WGS sequence"/>
</dbReference>
<keyword evidence="2" id="KW-1185">Reference proteome</keyword>
<gene>
    <name evidence="1" type="ORF">DERP_005866</name>
</gene>
<proteinExistence type="predicted"/>
<accession>A0ABQ8J9R9</accession>